<dbReference type="PANTHER" id="PTHR36840">
    <property type="entry name" value="BLL5714 PROTEIN"/>
    <property type="match status" value="1"/>
</dbReference>
<feature type="transmembrane region" description="Helical" evidence="1">
    <location>
        <begin position="69"/>
        <end position="86"/>
    </location>
</feature>
<dbReference type="AlphaFoldDB" id="A0A0U1LXA6"/>
<keyword evidence="1" id="KW-0812">Transmembrane</keyword>
<accession>A0A0U1LXA6</accession>
<keyword evidence="1" id="KW-0472">Membrane</keyword>
<organism evidence="2 3">
    <name type="scientific">Talaromyces islandicus</name>
    <name type="common">Penicillium islandicum</name>
    <dbReference type="NCBI Taxonomy" id="28573"/>
    <lineage>
        <taxon>Eukaryota</taxon>
        <taxon>Fungi</taxon>
        <taxon>Dikarya</taxon>
        <taxon>Ascomycota</taxon>
        <taxon>Pezizomycotina</taxon>
        <taxon>Eurotiomycetes</taxon>
        <taxon>Eurotiomycetidae</taxon>
        <taxon>Eurotiales</taxon>
        <taxon>Trichocomaceae</taxon>
        <taxon>Talaromyces</taxon>
        <taxon>Talaromyces sect. Islandici</taxon>
    </lineage>
</organism>
<evidence type="ECO:0000313" key="3">
    <source>
        <dbReference type="Proteomes" id="UP000054383"/>
    </source>
</evidence>
<dbReference type="InterPro" id="IPR010640">
    <property type="entry name" value="Low_temperature_requirement_A"/>
</dbReference>
<sequence>MEETGADAPGPRYLFRQPKASQWLEDGKFYKRTELPRPGPFELFLDLIYVAVAANFAERLTENITCHEFIKYMLILAPSWHIWAYITELMNFWYNDDVAQRIFILWTMAIFIVYGNNAPLIEDIFHLRLSVGVYLAMRLSVALVQAVYSMSTYHYRVQQRIWNITAQQDPIYSYHYHL</sequence>
<evidence type="ECO:0000256" key="1">
    <source>
        <dbReference type="SAM" id="Phobius"/>
    </source>
</evidence>
<proteinExistence type="predicted"/>
<name>A0A0U1LXA6_TALIS</name>
<dbReference type="OrthoDB" id="191995at2759"/>
<dbReference type="STRING" id="28573.A0A0U1LXA6"/>
<feature type="transmembrane region" description="Helical" evidence="1">
    <location>
        <begin position="98"/>
        <end position="115"/>
    </location>
</feature>
<gene>
    <name evidence="2" type="ORF">PISL3812_05054</name>
</gene>
<dbReference type="Pfam" id="PF06772">
    <property type="entry name" value="LtrA"/>
    <property type="match status" value="1"/>
</dbReference>
<dbReference type="EMBL" id="CVMT01000004">
    <property type="protein sequence ID" value="CRG88029.1"/>
    <property type="molecule type" value="Genomic_DNA"/>
</dbReference>
<keyword evidence="1" id="KW-1133">Transmembrane helix</keyword>
<keyword evidence="3" id="KW-1185">Reference proteome</keyword>
<dbReference type="Proteomes" id="UP000054383">
    <property type="component" value="Unassembled WGS sequence"/>
</dbReference>
<feature type="transmembrane region" description="Helical" evidence="1">
    <location>
        <begin position="127"/>
        <end position="148"/>
    </location>
</feature>
<evidence type="ECO:0000313" key="2">
    <source>
        <dbReference type="EMBL" id="CRG88029.1"/>
    </source>
</evidence>
<reference evidence="2 3" key="1">
    <citation type="submission" date="2015-04" db="EMBL/GenBank/DDBJ databases">
        <authorList>
            <person name="Syromyatnikov M.Y."/>
            <person name="Popov V.N."/>
        </authorList>
    </citation>
    <scope>NUCLEOTIDE SEQUENCE [LARGE SCALE GENOMIC DNA]</scope>
    <source>
        <strain evidence="2">WF-38-12</strain>
    </source>
</reference>
<dbReference type="PANTHER" id="PTHR36840:SF1">
    <property type="entry name" value="BLL5714 PROTEIN"/>
    <property type="match status" value="1"/>
</dbReference>
<protein>
    <submittedName>
        <fullName evidence="2">Uncharacterized protein</fullName>
    </submittedName>
</protein>